<name>A0A1D9Q7W9_SCLS1</name>
<organism evidence="1 2">
    <name type="scientific">Sclerotinia sclerotiorum (strain ATCC 18683 / 1980 / Ss-1)</name>
    <name type="common">White mold</name>
    <name type="synonym">Whetzelinia sclerotiorum</name>
    <dbReference type="NCBI Taxonomy" id="665079"/>
    <lineage>
        <taxon>Eukaryota</taxon>
        <taxon>Fungi</taxon>
        <taxon>Dikarya</taxon>
        <taxon>Ascomycota</taxon>
        <taxon>Pezizomycotina</taxon>
        <taxon>Leotiomycetes</taxon>
        <taxon>Helotiales</taxon>
        <taxon>Sclerotiniaceae</taxon>
        <taxon>Sclerotinia</taxon>
    </lineage>
</organism>
<dbReference type="AlphaFoldDB" id="A0A1D9Q7W9"/>
<gene>
    <name evidence="1" type="ORF">sscle_07g057490</name>
</gene>
<sequence>MISKSILSPTARSTLTKNVRSAFDCGILSIWVACRDPQFIYHEAFWENGIGHRVYGLSFPSKEDVLALVRSTVGLLTNIDICSWRDTVGAGVTPVQAYLPLEELEVTLD</sequence>
<proteinExistence type="predicted"/>
<reference evidence="2" key="1">
    <citation type="journal article" date="2017" name="Genome Biol. Evol.">
        <title>The complete genome sequence of the phytopathogenic fungus Sclerotinia sclerotiorum reveals insights into the genome architecture of broad host range pathogens.</title>
        <authorList>
            <person name="Derbyshire M."/>
            <person name="Denton-Giles M."/>
            <person name="Hegedus D."/>
            <person name="Seifbarghy S."/>
            <person name="Rollins J."/>
            <person name="van Kan J."/>
            <person name="Seidl M.F."/>
            <person name="Faino L."/>
            <person name="Mbengue M."/>
            <person name="Navaud O."/>
            <person name="Raffaele S."/>
            <person name="Hammond-Kosack K."/>
            <person name="Heard S."/>
            <person name="Oliver R."/>
        </authorList>
    </citation>
    <scope>NUCLEOTIDE SEQUENCE [LARGE SCALE GENOMIC DNA]</scope>
    <source>
        <strain evidence="2">ATCC 18683 / 1980 / Ss-1</strain>
    </source>
</reference>
<protein>
    <submittedName>
        <fullName evidence="1">Uncharacterized protein</fullName>
    </submittedName>
</protein>
<dbReference type="Proteomes" id="UP000177798">
    <property type="component" value="Chromosome 7"/>
</dbReference>
<accession>A0A1D9Q7W9</accession>
<dbReference type="EMBL" id="CP017820">
    <property type="protein sequence ID" value="APA10979.1"/>
    <property type="molecule type" value="Genomic_DNA"/>
</dbReference>
<dbReference type="VEuPathDB" id="FungiDB:sscle_07g057490"/>
<dbReference type="RefSeq" id="XP_001595234.1">
    <property type="nucleotide sequence ID" value="XM_001595184.1"/>
</dbReference>
<evidence type="ECO:0000313" key="2">
    <source>
        <dbReference type="Proteomes" id="UP000177798"/>
    </source>
</evidence>
<dbReference type="KEGG" id="ssl:SS1G_03323"/>
<evidence type="ECO:0000313" key="1">
    <source>
        <dbReference type="EMBL" id="APA10979.1"/>
    </source>
</evidence>